<dbReference type="EMBL" id="LAZR01050112">
    <property type="protein sequence ID" value="KKK88086.1"/>
    <property type="molecule type" value="Genomic_DNA"/>
</dbReference>
<keyword evidence="1" id="KW-0472">Membrane</keyword>
<evidence type="ECO:0000313" key="2">
    <source>
        <dbReference type="EMBL" id="KKK88086.1"/>
    </source>
</evidence>
<feature type="non-terminal residue" evidence="2">
    <location>
        <position position="1"/>
    </location>
</feature>
<comment type="caution">
    <text evidence="2">The sequence shown here is derived from an EMBL/GenBank/DDBJ whole genome shotgun (WGS) entry which is preliminary data.</text>
</comment>
<protein>
    <submittedName>
        <fullName evidence="2">Uncharacterized protein</fullName>
    </submittedName>
</protein>
<proteinExistence type="predicted"/>
<organism evidence="2">
    <name type="scientific">marine sediment metagenome</name>
    <dbReference type="NCBI Taxonomy" id="412755"/>
    <lineage>
        <taxon>unclassified sequences</taxon>
        <taxon>metagenomes</taxon>
        <taxon>ecological metagenomes</taxon>
    </lineage>
</organism>
<accession>A0A0F9BUM5</accession>
<reference evidence="2" key="1">
    <citation type="journal article" date="2015" name="Nature">
        <title>Complex archaea that bridge the gap between prokaryotes and eukaryotes.</title>
        <authorList>
            <person name="Spang A."/>
            <person name="Saw J.H."/>
            <person name="Jorgensen S.L."/>
            <person name="Zaremba-Niedzwiedzka K."/>
            <person name="Martijn J."/>
            <person name="Lind A.E."/>
            <person name="van Eijk R."/>
            <person name="Schleper C."/>
            <person name="Guy L."/>
            <person name="Ettema T.J."/>
        </authorList>
    </citation>
    <scope>NUCLEOTIDE SEQUENCE</scope>
</reference>
<name>A0A0F9BUM5_9ZZZZ</name>
<keyword evidence="1" id="KW-1133">Transmembrane helix</keyword>
<feature type="transmembrane region" description="Helical" evidence="1">
    <location>
        <begin position="34"/>
        <end position="52"/>
    </location>
</feature>
<gene>
    <name evidence="2" type="ORF">LCGC14_2746700</name>
</gene>
<keyword evidence="1" id="KW-0812">Transmembrane</keyword>
<sequence length="189" mass="21056">SVFVLALKKHQDKMLIALILIISGYYLTNLAPQTFTYMTPVVALCAIVIGSYVRDNNINFNEKVLVAVGGVLLFANVLAFNIDHGAATQFYTSLDNIPSNSIVWSQNRGWEKTTIAWYNMNKGTSIDQVNLRKPYRSDQNLLSDLKAAEGEGRLFRTVVTDAESYRVAIIDTSAQSVMQDYLSLDAPRP</sequence>
<feature type="transmembrane region" description="Helical" evidence="1">
    <location>
        <begin position="64"/>
        <end position="82"/>
    </location>
</feature>
<dbReference type="AlphaFoldDB" id="A0A0F9BUM5"/>
<evidence type="ECO:0000256" key="1">
    <source>
        <dbReference type="SAM" id="Phobius"/>
    </source>
</evidence>
<feature type="transmembrane region" description="Helical" evidence="1">
    <location>
        <begin position="12"/>
        <end position="28"/>
    </location>
</feature>